<dbReference type="Proteomes" id="UP000198406">
    <property type="component" value="Unassembled WGS sequence"/>
</dbReference>
<dbReference type="GO" id="GO:0000813">
    <property type="term" value="C:ESCRT I complex"/>
    <property type="evidence" value="ECO:0007669"/>
    <property type="project" value="TreeGrafter"/>
</dbReference>
<evidence type="ECO:0000256" key="3">
    <source>
        <dbReference type="ARBA" id="ARBA00022448"/>
    </source>
</evidence>
<evidence type="ECO:0000256" key="8">
    <source>
        <dbReference type="SAM" id="Coils"/>
    </source>
</evidence>
<dbReference type="CDD" id="cd11685">
    <property type="entry name" value="UEV_TSG101-like"/>
    <property type="match status" value="1"/>
</dbReference>
<gene>
    <name evidence="12" type="ORF">FisN_4Hh032</name>
</gene>
<evidence type="ECO:0000313" key="12">
    <source>
        <dbReference type="EMBL" id="GAX28370.1"/>
    </source>
</evidence>
<dbReference type="EMBL" id="BDSP01000273">
    <property type="protein sequence ID" value="GAX28370.1"/>
    <property type="molecule type" value="Genomic_DNA"/>
</dbReference>
<dbReference type="PROSITE" id="PS51322">
    <property type="entry name" value="UEV"/>
    <property type="match status" value="1"/>
</dbReference>
<comment type="similarity">
    <text evidence="2">Belongs to the ubiquitin-conjugating enzyme family. UEV subfamily.</text>
</comment>
<organism evidence="12 13">
    <name type="scientific">Fistulifera solaris</name>
    <name type="common">Oleaginous diatom</name>
    <dbReference type="NCBI Taxonomy" id="1519565"/>
    <lineage>
        <taxon>Eukaryota</taxon>
        <taxon>Sar</taxon>
        <taxon>Stramenopiles</taxon>
        <taxon>Ochrophyta</taxon>
        <taxon>Bacillariophyta</taxon>
        <taxon>Bacillariophyceae</taxon>
        <taxon>Bacillariophycidae</taxon>
        <taxon>Naviculales</taxon>
        <taxon>Naviculaceae</taxon>
        <taxon>Fistulifera</taxon>
    </lineage>
</organism>
<dbReference type="InterPro" id="IPR008883">
    <property type="entry name" value="UEV_N"/>
</dbReference>
<feature type="compositionally biased region" description="Low complexity" evidence="9">
    <location>
        <begin position="168"/>
        <end position="182"/>
    </location>
</feature>
<evidence type="ECO:0000256" key="5">
    <source>
        <dbReference type="ARBA" id="ARBA00022927"/>
    </source>
</evidence>
<accession>A0A1Z5KPY1</accession>
<keyword evidence="5 7" id="KW-0653">Protein transport</keyword>
<feature type="domain" description="SB" evidence="10">
    <location>
        <begin position="338"/>
        <end position="405"/>
    </location>
</feature>
<dbReference type="PANTHER" id="PTHR23306:SF3">
    <property type="entry name" value="TUMOR SUPPRESSOR PROTEIN 101"/>
    <property type="match status" value="1"/>
</dbReference>
<dbReference type="InParanoid" id="A0A1Z5KPY1"/>
<evidence type="ECO:0000256" key="7">
    <source>
        <dbReference type="PROSITE-ProRule" id="PRU00644"/>
    </source>
</evidence>
<dbReference type="Pfam" id="PF09454">
    <property type="entry name" value="Vps23_core"/>
    <property type="match status" value="1"/>
</dbReference>
<protein>
    <submittedName>
        <fullName evidence="12">ESCRT-I complex subunit TSG101</fullName>
    </submittedName>
</protein>
<evidence type="ECO:0000256" key="1">
    <source>
        <dbReference type="ARBA" id="ARBA00004177"/>
    </source>
</evidence>
<dbReference type="GO" id="GO:0043130">
    <property type="term" value="F:ubiquitin binding"/>
    <property type="evidence" value="ECO:0007669"/>
    <property type="project" value="TreeGrafter"/>
</dbReference>
<evidence type="ECO:0000259" key="10">
    <source>
        <dbReference type="PROSITE" id="PS51312"/>
    </source>
</evidence>
<dbReference type="InterPro" id="IPR052070">
    <property type="entry name" value="ESCRT-I_UEV_domain"/>
</dbReference>
<dbReference type="AlphaFoldDB" id="A0A1Z5KPY1"/>
<name>A0A1Z5KPY1_FISSO</name>
<dbReference type="InterPro" id="IPR017916">
    <property type="entry name" value="SB_dom"/>
</dbReference>
<reference evidence="12 13" key="1">
    <citation type="journal article" date="2015" name="Plant Cell">
        <title>Oil accumulation by the oleaginous diatom Fistulifera solaris as revealed by the genome and transcriptome.</title>
        <authorList>
            <person name="Tanaka T."/>
            <person name="Maeda Y."/>
            <person name="Veluchamy A."/>
            <person name="Tanaka M."/>
            <person name="Abida H."/>
            <person name="Marechal E."/>
            <person name="Bowler C."/>
            <person name="Muto M."/>
            <person name="Sunaga Y."/>
            <person name="Tanaka M."/>
            <person name="Yoshino T."/>
            <person name="Taniguchi T."/>
            <person name="Fukuda Y."/>
            <person name="Nemoto M."/>
            <person name="Matsumoto M."/>
            <person name="Wong P.S."/>
            <person name="Aburatani S."/>
            <person name="Fujibuchi W."/>
        </authorList>
    </citation>
    <scope>NUCLEOTIDE SEQUENCE [LARGE SCALE GENOMIC DNA]</scope>
    <source>
        <strain evidence="12 13">JPCC DA0580</strain>
    </source>
</reference>
<keyword evidence="13" id="KW-1185">Reference proteome</keyword>
<dbReference type="Gene3D" id="6.10.140.820">
    <property type="match status" value="1"/>
</dbReference>
<dbReference type="SUPFAM" id="SSF54495">
    <property type="entry name" value="UBC-like"/>
    <property type="match status" value="1"/>
</dbReference>
<dbReference type="GO" id="GO:0015031">
    <property type="term" value="P:protein transport"/>
    <property type="evidence" value="ECO:0007669"/>
    <property type="project" value="UniProtKB-UniRule"/>
</dbReference>
<dbReference type="PROSITE" id="PS51312">
    <property type="entry name" value="SB"/>
    <property type="match status" value="1"/>
</dbReference>
<dbReference type="PANTHER" id="PTHR23306">
    <property type="entry name" value="TUMOR SUSCEPTIBILITY GENE 101 PROTEIN-RELATED"/>
    <property type="match status" value="1"/>
</dbReference>
<evidence type="ECO:0000259" key="11">
    <source>
        <dbReference type="PROSITE" id="PS51322"/>
    </source>
</evidence>
<dbReference type="GO" id="GO:0008333">
    <property type="term" value="P:endosome to lysosome transport"/>
    <property type="evidence" value="ECO:0007669"/>
    <property type="project" value="TreeGrafter"/>
</dbReference>
<evidence type="ECO:0000256" key="2">
    <source>
        <dbReference type="ARBA" id="ARBA00009594"/>
    </source>
</evidence>
<feature type="region of interest" description="Disordered" evidence="9">
    <location>
        <begin position="146"/>
        <end position="184"/>
    </location>
</feature>
<dbReference type="InterPro" id="IPR037202">
    <property type="entry name" value="ESCRT_assembly_dom"/>
</dbReference>
<dbReference type="Pfam" id="PF05743">
    <property type="entry name" value="UEV"/>
    <property type="match status" value="1"/>
</dbReference>
<feature type="coiled-coil region" evidence="8">
    <location>
        <begin position="204"/>
        <end position="231"/>
    </location>
</feature>
<sequence>MVHDPRVSQTLARLGGVYRDPSRVDRDASALLRSSVGAHLQPIAAAHFEDDGTEATVLVLQGTIATHYRANTYHILVDMFLAPGYPRRPPICFVRLAENMYFKENHMHMGTDGKVYLPYLHEWTSQTHNLIELVVAMSSVFSADPPVFTRAPTEQPRPPDDPPPPLFSSITSTVSSTSTASRQSHDYQLQRMQQEQRMQEQLLVEQRLAELRLAEQRVAEEQTRERQLQAQREWEERRTQQVRQDVAKKITSYIQELSQQCQQELQNDWKDQQNLTYSAEHKIKPQIELYKKSIGDLEKRIKEVDRSIGDIQVWLEQAEEHKDEDAHIPVDDSVQPAHRHHEQMLNLSAENASISDALYFLDRALYQGNLTLDTHLRHVRRLSKRQFLVRAHLLKISQTCMVVSR</sequence>
<dbReference type="InterPro" id="IPR016135">
    <property type="entry name" value="UBQ-conjugating_enzyme/RWD"/>
</dbReference>
<evidence type="ECO:0000256" key="4">
    <source>
        <dbReference type="ARBA" id="ARBA00022753"/>
    </source>
</evidence>
<dbReference type="OrthoDB" id="306304at2759"/>
<evidence type="ECO:0000313" key="13">
    <source>
        <dbReference type="Proteomes" id="UP000198406"/>
    </source>
</evidence>
<comment type="subcellular location">
    <subcellularLocation>
        <location evidence="1">Endosome</location>
    </subcellularLocation>
</comment>
<dbReference type="SUPFAM" id="SSF140111">
    <property type="entry name" value="Endosomal sorting complex assembly domain"/>
    <property type="match status" value="1"/>
</dbReference>
<keyword evidence="4" id="KW-0967">Endosome</keyword>
<keyword evidence="3 7" id="KW-0813">Transport</keyword>
<evidence type="ECO:0000256" key="6">
    <source>
        <dbReference type="ARBA" id="ARBA00023054"/>
    </source>
</evidence>
<dbReference type="Gene3D" id="3.10.110.10">
    <property type="entry name" value="Ubiquitin Conjugating Enzyme"/>
    <property type="match status" value="1"/>
</dbReference>
<proteinExistence type="inferred from homology"/>
<feature type="domain" description="UEV" evidence="11">
    <location>
        <begin position="5"/>
        <end position="151"/>
    </location>
</feature>
<comment type="caution">
    <text evidence="12">The sequence shown here is derived from an EMBL/GenBank/DDBJ whole genome shotgun (WGS) entry which is preliminary data.</text>
</comment>
<evidence type="ECO:0000256" key="9">
    <source>
        <dbReference type="SAM" id="MobiDB-lite"/>
    </source>
</evidence>
<keyword evidence="6 8" id="KW-0175">Coiled coil</keyword>